<evidence type="ECO:0000256" key="6">
    <source>
        <dbReference type="ARBA" id="ARBA00023014"/>
    </source>
</evidence>
<evidence type="ECO:0000256" key="2">
    <source>
        <dbReference type="ARBA" id="ARBA00022485"/>
    </source>
</evidence>
<dbReference type="InterPro" id="IPR006638">
    <property type="entry name" value="Elp3/MiaA/NifB-like_rSAM"/>
</dbReference>
<dbReference type="RefSeq" id="WP_132084905.1">
    <property type="nucleotide sequence ID" value="NZ_SLUK01000009.1"/>
</dbReference>
<gene>
    <name evidence="8" type="ORF">EDD78_10982</name>
</gene>
<organism evidence="8 9">
    <name type="scientific">Harryflintia acetispora</name>
    <dbReference type="NCBI Taxonomy" id="1849041"/>
    <lineage>
        <taxon>Bacteria</taxon>
        <taxon>Bacillati</taxon>
        <taxon>Bacillota</taxon>
        <taxon>Clostridia</taxon>
        <taxon>Eubacteriales</taxon>
        <taxon>Oscillospiraceae</taxon>
        <taxon>Harryflintia</taxon>
    </lineage>
</organism>
<dbReference type="SFLD" id="SFLDS00029">
    <property type="entry name" value="Radical_SAM"/>
    <property type="match status" value="1"/>
</dbReference>
<dbReference type="PANTHER" id="PTHR11135">
    <property type="entry name" value="HISTONE ACETYLTRANSFERASE-RELATED"/>
    <property type="match status" value="1"/>
</dbReference>
<dbReference type="Pfam" id="PF04055">
    <property type="entry name" value="Radical_SAM"/>
    <property type="match status" value="1"/>
</dbReference>
<evidence type="ECO:0000313" key="8">
    <source>
        <dbReference type="EMBL" id="TCL42615.1"/>
    </source>
</evidence>
<evidence type="ECO:0000256" key="3">
    <source>
        <dbReference type="ARBA" id="ARBA00022691"/>
    </source>
</evidence>
<protein>
    <recommendedName>
        <fullName evidence="7">Radical SAM core domain-containing protein</fullName>
    </recommendedName>
</protein>
<sequence>MQEAFAYSDRGKRYHTYDYYLRHRYGCKVCRIPLSGGFSCPNRDGTKGVGGCDFCSGAGSGEFAGDAALPIAQQARQVRAGTVKKWPQAKYIPYFQAFTGTFAPLWRLRELYEAALALPDTVGLSIATRPDAIAPEALDYLGELARRTDLSVELGVQTCHDRTAAALNCQHTWEEFLECFWRLRERGIAVCVHLIDGLPGEDRGMMAESARKVGELRVDALKLHLLYAVRGTVIGERYERGELRLLSREEYVDIICDQLELLPPQTVIQRLTGDGAPGELLGPQWSRKKLCVLNEIDKELRRRDSVQGCRYQAKY</sequence>
<dbReference type="Gene3D" id="3.80.30.20">
    <property type="entry name" value="tm_1862 like domain"/>
    <property type="match status" value="1"/>
</dbReference>
<dbReference type="GO" id="GO:0051539">
    <property type="term" value="F:4 iron, 4 sulfur cluster binding"/>
    <property type="evidence" value="ECO:0007669"/>
    <property type="project" value="UniProtKB-KW"/>
</dbReference>
<keyword evidence="5" id="KW-0408">Iron</keyword>
<comment type="caution">
    <text evidence="8">The sequence shown here is derived from an EMBL/GenBank/DDBJ whole genome shotgun (WGS) entry which is preliminary data.</text>
</comment>
<dbReference type="InterPro" id="IPR058240">
    <property type="entry name" value="rSAM_sf"/>
</dbReference>
<dbReference type="NCBIfam" id="TIGR01212">
    <property type="entry name" value="TIGR01212 family radical SAM protein"/>
    <property type="match status" value="1"/>
</dbReference>
<dbReference type="InterPro" id="IPR007197">
    <property type="entry name" value="rSAM"/>
</dbReference>
<evidence type="ECO:0000259" key="7">
    <source>
        <dbReference type="PROSITE" id="PS51918"/>
    </source>
</evidence>
<dbReference type="InterPro" id="IPR032432">
    <property type="entry name" value="Radical_SAM_C"/>
</dbReference>
<dbReference type="InterPro" id="IPR005911">
    <property type="entry name" value="YhcC-like"/>
</dbReference>
<dbReference type="GO" id="GO:0046872">
    <property type="term" value="F:metal ion binding"/>
    <property type="evidence" value="ECO:0007669"/>
    <property type="project" value="UniProtKB-KW"/>
</dbReference>
<feature type="domain" description="Radical SAM core" evidence="7">
    <location>
        <begin position="24"/>
        <end position="264"/>
    </location>
</feature>
<dbReference type="PROSITE" id="PS51918">
    <property type="entry name" value="RADICAL_SAM"/>
    <property type="match status" value="1"/>
</dbReference>
<dbReference type="SMART" id="SM00729">
    <property type="entry name" value="Elp3"/>
    <property type="match status" value="1"/>
</dbReference>
<dbReference type="AlphaFoldDB" id="A0A9X8Y7Q4"/>
<dbReference type="Proteomes" id="UP000294682">
    <property type="component" value="Unassembled WGS sequence"/>
</dbReference>
<keyword evidence="6" id="KW-0411">Iron-sulfur</keyword>
<dbReference type="GO" id="GO:0003824">
    <property type="term" value="F:catalytic activity"/>
    <property type="evidence" value="ECO:0007669"/>
    <property type="project" value="InterPro"/>
</dbReference>
<keyword evidence="2" id="KW-0004">4Fe-4S</keyword>
<dbReference type="EMBL" id="SLUK01000009">
    <property type="protein sequence ID" value="TCL42615.1"/>
    <property type="molecule type" value="Genomic_DNA"/>
</dbReference>
<dbReference type="InterPro" id="IPR023404">
    <property type="entry name" value="rSAM_horseshoe"/>
</dbReference>
<dbReference type="SUPFAM" id="SSF102114">
    <property type="entry name" value="Radical SAM enzymes"/>
    <property type="match status" value="1"/>
</dbReference>
<accession>A0A9X8Y7Q4</accession>
<keyword evidence="3" id="KW-0949">S-adenosyl-L-methionine</keyword>
<evidence type="ECO:0000256" key="4">
    <source>
        <dbReference type="ARBA" id="ARBA00022723"/>
    </source>
</evidence>
<dbReference type="SFLD" id="SFLDG01091">
    <property type="entry name" value="uncharacterized_CHP01210-like"/>
    <property type="match status" value="1"/>
</dbReference>
<comment type="cofactor">
    <cofactor evidence="1">
        <name>[4Fe-4S] cluster</name>
        <dbReference type="ChEBI" id="CHEBI:49883"/>
    </cofactor>
</comment>
<evidence type="ECO:0000256" key="5">
    <source>
        <dbReference type="ARBA" id="ARBA00023004"/>
    </source>
</evidence>
<evidence type="ECO:0000313" key="9">
    <source>
        <dbReference type="Proteomes" id="UP000294682"/>
    </source>
</evidence>
<keyword evidence="4" id="KW-0479">Metal-binding</keyword>
<dbReference type="SFLD" id="SFLDG01086">
    <property type="entry name" value="elongater_protein-like"/>
    <property type="match status" value="1"/>
</dbReference>
<dbReference type="InterPro" id="IPR039661">
    <property type="entry name" value="ELP3"/>
</dbReference>
<evidence type="ECO:0000256" key="1">
    <source>
        <dbReference type="ARBA" id="ARBA00001966"/>
    </source>
</evidence>
<dbReference type="CDD" id="cd01335">
    <property type="entry name" value="Radical_SAM"/>
    <property type="match status" value="1"/>
</dbReference>
<dbReference type="Pfam" id="PF16199">
    <property type="entry name" value="Radical_SAM_C"/>
    <property type="match status" value="1"/>
</dbReference>
<name>A0A9X8Y7Q4_9FIRM</name>
<dbReference type="PANTHER" id="PTHR11135:SF1">
    <property type="entry name" value="PROTEIN YHCC"/>
    <property type="match status" value="1"/>
</dbReference>
<keyword evidence="9" id="KW-1185">Reference proteome</keyword>
<proteinExistence type="predicted"/>
<reference evidence="8 9" key="1">
    <citation type="submission" date="2019-03" db="EMBL/GenBank/DDBJ databases">
        <title>Genomic Encyclopedia of Type Strains, Phase IV (KMG-IV): sequencing the most valuable type-strain genomes for metagenomic binning, comparative biology and taxonomic classification.</title>
        <authorList>
            <person name="Goeker M."/>
        </authorList>
    </citation>
    <scope>NUCLEOTIDE SEQUENCE [LARGE SCALE GENOMIC DNA]</scope>
    <source>
        <strain evidence="8 9">DSM 100433</strain>
    </source>
</reference>